<accession>A0AAD3MJT4</accession>
<feature type="signal peptide" evidence="1">
    <location>
        <begin position="1"/>
        <end position="16"/>
    </location>
</feature>
<dbReference type="Pfam" id="PF09294">
    <property type="entry name" value="Interfer-bind"/>
    <property type="match status" value="1"/>
</dbReference>
<comment type="caution">
    <text evidence="3">The sequence shown here is derived from an EMBL/GenBank/DDBJ whole genome shotgun (WGS) entry which is preliminary data.</text>
</comment>
<dbReference type="GO" id="GO:0004896">
    <property type="term" value="F:cytokine receptor activity"/>
    <property type="evidence" value="ECO:0007669"/>
    <property type="project" value="TreeGrafter"/>
</dbReference>
<dbReference type="PANTHER" id="PTHR20859">
    <property type="entry name" value="INTERFERON/INTERLEUKIN RECEPTOR"/>
    <property type="match status" value="1"/>
</dbReference>
<dbReference type="PANTHER" id="PTHR20859:SF53">
    <property type="entry name" value="INTERLEUKIN-22 RECEPTOR SUBUNIT ALPHA-1"/>
    <property type="match status" value="1"/>
</dbReference>
<organism evidence="3 4">
    <name type="scientific">Lates japonicus</name>
    <name type="common">Japanese lates</name>
    <dbReference type="NCBI Taxonomy" id="270547"/>
    <lineage>
        <taxon>Eukaryota</taxon>
        <taxon>Metazoa</taxon>
        <taxon>Chordata</taxon>
        <taxon>Craniata</taxon>
        <taxon>Vertebrata</taxon>
        <taxon>Euteleostomi</taxon>
        <taxon>Actinopterygii</taxon>
        <taxon>Neopterygii</taxon>
        <taxon>Teleostei</taxon>
        <taxon>Neoteleostei</taxon>
        <taxon>Acanthomorphata</taxon>
        <taxon>Carangaria</taxon>
        <taxon>Carangaria incertae sedis</taxon>
        <taxon>Centropomidae</taxon>
        <taxon>Lates</taxon>
    </lineage>
</organism>
<evidence type="ECO:0000259" key="2">
    <source>
        <dbReference type="Pfam" id="PF09294"/>
    </source>
</evidence>
<reference evidence="3" key="1">
    <citation type="submission" date="2022-08" db="EMBL/GenBank/DDBJ databases">
        <title>Genome sequencing of akame (Lates japonicus).</title>
        <authorList>
            <person name="Hashiguchi Y."/>
            <person name="Takahashi H."/>
        </authorList>
    </citation>
    <scope>NUCLEOTIDE SEQUENCE</scope>
    <source>
        <strain evidence="3">Kochi</strain>
    </source>
</reference>
<dbReference type="SUPFAM" id="SSF49265">
    <property type="entry name" value="Fibronectin type III"/>
    <property type="match status" value="1"/>
</dbReference>
<dbReference type="AlphaFoldDB" id="A0AAD3MJT4"/>
<evidence type="ECO:0000313" key="4">
    <source>
        <dbReference type="Proteomes" id="UP001279410"/>
    </source>
</evidence>
<dbReference type="InterPro" id="IPR050650">
    <property type="entry name" value="Type-II_Cytokine-TF_Rcpt"/>
</dbReference>
<dbReference type="InterPro" id="IPR013783">
    <property type="entry name" value="Ig-like_fold"/>
</dbReference>
<evidence type="ECO:0000256" key="1">
    <source>
        <dbReference type="SAM" id="SignalP"/>
    </source>
</evidence>
<dbReference type="GO" id="GO:0005886">
    <property type="term" value="C:plasma membrane"/>
    <property type="evidence" value="ECO:0007669"/>
    <property type="project" value="TreeGrafter"/>
</dbReference>
<dbReference type="Gene3D" id="2.60.40.10">
    <property type="entry name" value="Immunoglobulins"/>
    <property type="match status" value="1"/>
</dbReference>
<evidence type="ECO:0000313" key="3">
    <source>
        <dbReference type="EMBL" id="GLD54739.1"/>
    </source>
</evidence>
<dbReference type="InterPro" id="IPR015373">
    <property type="entry name" value="Interferon/interleukin_rcp_dom"/>
</dbReference>
<feature type="chain" id="PRO_5042264175" description="Interferon/interleukin receptor domain-containing protein" evidence="1">
    <location>
        <begin position="17"/>
        <end position="230"/>
    </location>
</feature>
<keyword evidence="4" id="KW-1185">Reference proteome</keyword>
<dbReference type="EMBL" id="BRZM01004103">
    <property type="protein sequence ID" value="GLD54739.1"/>
    <property type="molecule type" value="Genomic_DNA"/>
</dbReference>
<name>A0AAD3MJT4_LATJO</name>
<protein>
    <recommendedName>
        <fullName evidence="2">Interferon/interleukin receptor domain-containing protein</fullName>
    </recommendedName>
</protein>
<feature type="domain" description="Interferon/interleukin receptor" evidence="2">
    <location>
        <begin position="94"/>
        <end position="150"/>
    </location>
</feature>
<gene>
    <name evidence="3" type="ORF">AKAME5_002846000</name>
</gene>
<dbReference type="Proteomes" id="UP001279410">
    <property type="component" value="Unassembled WGS sequence"/>
</dbReference>
<feature type="non-terminal residue" evidence="3">
    <location>
        <position position="1"/>
    </location>
</feature>
<proteinExistence type="predicted"/>
<sequence>MIALMWILTWLPPVLSAMTELPKPVNLTLTSKYFRGTSWTLVDGCNNVRDPLVCNVTDELCDPWEVYFFQVIALRGAQLSKSDIHPEFKPIRDTHMDLPQLTVTPCHRALCVDLNPPMEHLRKIYDNLTYKLKIKSNSSDRAEQVSEYTNFGGSGPQQTILCLSLLCRQSGTQRVQLQPTYMCFHLWHLFCRPVDLSHALFGGAVWSGCLGPTSLHWFLLSEKEATTTGP</sequence>
<dbReference type="InterPro" id="IPR036116">
    <property type="entry name" value="FN3_sf"/>
</dbReference>
<keyword evidence="1" id="KW-0732">Signal</keyword>